<accession>A0A8T0EFV7</accession>
<organism evidence="1 2">
    <name type="scientific">Argiope bruennichi</name>
    <name type="common">Wasp spider</name>
    <name type="synonym">Aranea bruennichi</name>
    <dbReference type="NCBI Taxonomy" id="94029"/>
    <lineage>
        <taxon>Eukaryota</taxon>
        <taxon>Metazoa</taxon>
        <taxon>Ecdysozoa</taxon>
        <taxon>Arthropoda</taxon>
        <taxon>Chelicerata</taxon>
        <taxon>Arachnida</taxon>
        <taxon>Araneae</taxon>
        <taxon>Araneomorphae</taxon>
        <taxon>Entelegynae</taxon>
        <taxon>Araneoidea</taxon>
        <taxon>Araneidae</taxon>
        <taxon>Argiope</taxon>
    </lineage>
</organism>
<dbReference type="Proteomes" id="UP000807504">
    <property type="component" value="Unassembled WGS sequence"/>
</dbReference>
<evidence type="ECO:0000313" key="2">
    <source>
        <dbReference type="Proteomes" id="UP000807504"/>
    </source>
</evidence>
<keyword evidence="2" id="KW-1185">Reference proteome</keyword>
<reference evidence="1" key="1">
    <citation type="journal article" date="2020" name="bioRxiv">
        <title>Chromosome-level reference genome of the European wasp spider Argiope bruennichi: a resource for studies on range expansion and evolutionary adaptation.</title>
        <authorList>
            <person name="Sheffer M.M."/>
            <person name="Hoppe A."/>
            <person name="Krehenwinkel H."/>
            <person name="Uhl G."/>
            <person name="Kuss A.W."/>
            <person name="Jensen L."/>
            <person name="Jensen C."/>
            <person name="Gillespie R.G."/>
            <person name="Hoff K.J."/>
            <person name="Prost S."/>
        </authorList>
    </citation>
    <scope>NUCLEOTIDE SEQUENCE</scope>
</reference>
<evidence type="ECO:0000313" key="1">
    <source>
        <dbReference type="EMBL" id="KAF8771597.1"/>
    </source>
</evidence>
<protein>
    <submittedName>
        <fullName evidence="1">Uncharacterized protein</fullName>
    </submittedName>
</protein>
<comment type="caution">
    <text evidence="1">The sequence shown here is derived from an EMBL/GenBank/DDBJ whole genome shotgun (WGS) entry which is preliminary data.</text>
</comment>
<dbReference type="EMBL" id="JABXBU010002228">
    <property type="protein sequence ID" value="KAF8771597.1"/>
    <property type="molecule type" value="Genomic_DNA"/>
</dbReference>
<proteinExistence type="predicted"/>
<gene>
    <name evidence="1" type="ORF">HNY73_018993</name>
</gene>
<dbReference type="AlphaFoldDB" id="A0A8T0EFV7"/>
<name>A0A8T0EFV7_ARGBR</name>
<sequence length="270" mass="31403">MNVQINRKTVTAHRNFWNFKKSNWDRFRQLIERAVDNGTFTDDLGKEWRNFKQAIIRASHQCIPRSNFKHLKSFFKHRDPDLSALILRKKALHRKFSQICDMGDKVEINRFIAVIKQSYMHLMGKYLCNNIDARTPNSKLWRLAQSLTYTASQADKTTANLLGNFYKNMSNLVFDQNDVAVKDKSKRLIHNCCASRSGGPILIKGFSLREHNFVLRVMDIRKSPGPDSIHGFTISHFGTFSVQRLLNLLNPSWKLGHLPREWKRATVAPF</sequence>
<reference evidence="1" key="2">
    <citation type="submission" date="2020-06" db="EMBL/GenBank/DDBJ databases">
        <authorList>
            <person name="Sheffer M."/>
        </authorList>
    </citation>
    <scope>NUCLEOTIDE SEQUENCE</scope>
</reference>